<comment type="cofactor">
    <cofactor evidence="6">
        <name>Co(2+)</name>
        <dbReference type="ChEBI" id="CHEBI:48828"/>
    </cofactor>
    <cofactor evidence="6">
        <name>Zn(2+)</name>
        <dbReference type="ChEBI" id="CHEBI:29105"/>
    </cofactor>
    <cofactor evidence="6">
        <name>Mn(2+)</name>
        <dbReference type="ChEBI" id="CHEBI:29035"/>
    </cofactor>
    <cofactor evidence="6">
        <name>Fe(2+)</name>
        <dbReference type="ChEBI" id="CHEBI:29033"/>
    </cofactor>
    <text evidence="6">Binds 2 divalent metal cations per subunit. Has a high-affinity and a low affinity metal-binding site. The true nature of the physiological cofactor is under debate. The enzyme is active with cobalt, zinc, manganese or divalent iron ions. Most likely, methionine aminopeptidases function as mononuclear Fe(2+)-metalloproteases under physiological conditions, and the catalytically relevant metal-binding site has been assigned to the histidine-containing high-affinity site.</text>
</comment>
<feature type="domain" description="Peptidase M24" evidence="8">
    <location>
        <begin position="18"/>
        <end position="246"/>
    </location>
</feature>
<dbReference type="SUPFAM" id="SSF55920">
    <property type="entry name" value="Creatinase/aminopeptidase"/>
    <property type="match status" value="1"/>
</dbReference>
<feature type="binding site" evidence="6">
    <location>
        <position position="239"/>
    </location>
    <ligand>
        <name>a divalent metal cation</name>
        <dbReference type="ChEBI" id="CHEBI:60240"/>
        <label>1</label>
    </ligand>
</feature>
<dbReference type="PROSITE" id="PS00680">
    <property type="entry name" value="MAP_1"/>
    <property type="match status" value="1"/>
</dbReference>
<keyword evidence="3 6" id="KW-0645">Protease</keyword>
<evidence type="ECO:0000256" key="1">
    <source>
        <dbReference type="ARBA" id="ARBA00002521"/>
    </source>
</evidence>
<comment type="function">
    <text evidence="1 6">Removes the N-terminal methionine from nascent proteins. The N-terminal methionine is often cleaved when the second residue in the primary sequence is small and uncharged (Met-Ala-, Cys, Gly, Pro, Ser, Thr, or Val). Requires deformylation of the N(alpha)-formylated initiator methionine before it can be hydrolyzed.</text>
</comment>
<evidence type="ECO:0000256" key="3">
    <source>
        <dbReference type="ARBA" id="ARBA00022670"/>
    </source>
</evidence>
<dbReference type="CDD" id="cd01086">
    <property type="entry name" value="MetAP1"/>
    <property type="match status" value="1"/>
</dbReference>
<sequence>MGLRDRGVEIKSPEQIAAMRRAGLVVGETLELLRGHVRAGVSTRELDAVAEDNIRSSGATPSFLGYHGFRGSICASVNDEVVHGIPGDRVLAEGDVVSIDCGAIVDGWHGDAAITVAVGPVPDEVTALMRVTEEAMWRGIAAARLGGRVTDISAAVERHVRSQGSYGILEDYTGHGIGSAMHQPPDVPNYGRAGRGPKLVRGLALAVEPMVTLGGKDVSTLEDDWTVVTDDGSWAAHFEHTFTLTEDGAWVLTALDGGEAALTALGVPFGGR</sequence>
<keyword evidence="5 6" id="KW-0378">Hydrolase</keyword>
<feature type="binding site" evidence="6">
    <location>
        <position position="175"/>
    </location>
    <ligand>
        <name>a divalent metal cation</name>
        <dbReference type="ChEBI" id="CHEBI:60240"/>
        <label>2</label>
        <note>catalytic</note>
    </ligand>
</feature>
<dbReference type="EMBL" id="JACMYC010000006">
    <property type="protein sequence ID" value="MBC2961174.1"/>
    <property type="molecule type" value="Genomic_DNA"/>
</dbReference>
<gene>
    <name evidence="6 9" type="primary">map</name>
    <name evidence="9" type="ORF">H7344_12790</name>
</gene>
<comment type="catalytic activity">
    <reaction evidence="6 7">
        <text>Release of N-terminal amino acids, preferentially methionine, from peptides and arylamides.</text>
        <dbReference type="EC" id="3.4.11.18"/>
    </reaction>
</comment>
<evidence type="ECO:0000259" key="8">
    <source>
        <dbReference type="Pfam" id="PF00557"/>
    </source>
</evidence>
<dbReference type="Pfam" id="PF00557">
    <property type="entry name" value="Peptidase_M24"/>
    <property type="match status" value="1"/>
</dbReference>
<feature type="binding site" evidence="6">
    <location>
        <position position="182"/>
    </location>
    <ligand>
        <name>substrate</name>
    </ligand>
</feature>
<organism evidence="9 10">
    <name type="scientific">Nocardioides deserti</name>
    <dbReference type="NCBI Taxonomy" id="1588644"/>
    <lineage>
        <taxon>Bacteria</taxon>
        <taxon>Bacillati</taxon>
        <taxon>Actinomycetota</taxon>
        <taxon>Actinomycetes</taxon>
        <taxon>Propionibacteriales</taxon>
        <taxon>Nocardioidaceae</taxon>
        <taxon>Nocardioides</taxon>
    </lineage>
</organism>
<accession>A0ABR6U9Q5</accession>
<dbReference type="NCBIfam" id="TIGR00500">
    <property type="entry name" value="met_pdase_I"/>
    <property type="match status" value="1"/>
</dbReference>
<feature type="binding site" evidence="6">
    <location>
        <position position="111"/>
    </location>
    <ligand>
        <name>a divalent metal cation</name>
        <dbReference type="ChEBI" id="CHEBI:60240"/>
        <label>1</label>
    </ligand>
</feature>
<evidence type="ECO:0000256" key="4">
    <source>
        <dbReference type="ARBA" id="ARBA00022723"/>
    </source>
</evidence>
<protein>
    <recommendedName>
        <fullName evidence="6 7">Methionine aminopeptidase</fullName>
        <shortName evidence="6">MAP</shortName>
        <shortName evidence="6">MetAP</shortName>
        <ecNumber evidence="6 7">3.4.11.18</ecNumber>
    </recommendedName>
    <alternativeName>
        <fullName evidence="6">Peptidase M</fullName>
    </alternativeName>
</protein>
<dbReference type="Proteomes" id="UP000604001">
    <property type="component" value="Unassembled WGS sequence"/>
</dbReference>
<dbReference type="PANTHER" id="PTHR43330:SF27">
    <property type="entry name" value="METHIONINE AMINOPEPTIDASE"/>
    <property type="match status" value="1"/>
</dbReference>
<dbReference type="InterPro" id="IPR002467">
    <property type="entry name" value="Pept_M24A_MAP1"/>
</dbReference>
<dbReference type="EC" id="3.4.11.18" evidence="6 7"/>
<comment type="subunit">
    <text evidence="6">Monomer.</text>
</comment>
<keyword evidence="4 6" id="KW-0479">Metal-binding</keyword>
<dbReference type="GO" id="GO:0004239">
    <property type="term" value="F:initiator methionyl aminopeptidase activity"/>
    <property type="evidence" value="ECO:0007669"/>
    <property type="project" value="UniProtKB-EC"/>
</dbReference>
<dbReference type="HAMAP" id="MF_01974">
    <property type="entry name" value="MetAP_1"/>
    <property type="match status" value="1"/>
</dbReference>
<name>A0ABR6U9Q5_9ACTN</name>
<feature type="binding site" evidence="6">
    <location>
        <position position="100"/>
    </location>
    <ligand>
        <name>a divalent metal cation</name>
        <dbReference type="ChEBI" id="CHEBI:60240"/>
        <label>1</label>
    </ligand>
</feature>
<evidence type="ECO:0000256" key="7">
    <source>
        <dbReference type="RuleBase" id="RU003653"/>
    </source>
</evidence>
<feature type="binding site" evidence="6">
    <location>
        <position position="83"/>
    </location>
    <ligand>
        <name>substrate</name>
    </ligand>
</feature>
<comment type="caution">
    <text evidence="9">The sequence shown here is derived from an EMBL/GenBank/DDBJ whole genome shotgun (WGS) entry which is preliminary data.</text>
</comment>
<dbReference type="PANTHER" id="PTHR43330">
    <property type="entry name" value="METHIONINE AMINOPEPTIDASE"/>
    <property type="match status" value="1"/>
</dbReference>
<evidence type="ECO:0000313" key="10">
    <source>
        <dbReference type="Proteomes" id="UP000604001"/>
    </source>
</evidence>
<dbReference type="PRINTS" id="PR00599">
    <property type="entry name" value="MAPEPTIDASE"/>
</dbReference>
<comment type="similarity">
    <text evidence="6">Belongs to the peptidase M24A family. Methionine aminopeptidase type 1 subfamily.</text>
</comment>
<feature type="binding site" evidence="6">
    <location>
        <position position="208"/>
    </location>
    <ligand>
        <name>a divalent metal cation</name>
        <dbReference type="ChEBI" id="CHEBI:60240"/>
        <label>2</label>
        <note>catalytic</note>
    </ligand>
</feature>
<keyword evidence="10" id="KW-1185">Reference proteome</keyword>
<proteinExistence type="inferred from homology"/>
<dbReference type="InterPro" id="IPR036005">
    <property type="entry name" value="Creatinase/aminopeptidase-like"/>
</dbReference>
<dbReference type="Gene3D" id="3.90.230.10">
    <property type="entry name" value="Creatinase/methionine aminopeptidase superfamily"/>
    <property type="match status" value="1"/>
</dbReference>
<keyword evidence="2 6" id="KW-0031">Aminopeptidase</keyword>
<evidence type="ECO:0000256" key="5">
    <source>
        <dbReference type="ARBA" id="ARBA00022801"/>
    </source>
</evidence>
<evidence type="ECO:0000313" key="9">
    <source>
        <dbReference type="EMBL" id="MBC2961174.1"/>
    </source>
</evidence>
<feature type="binding site" evidence="6">
    <location>
        <position position="111"/>
    </location>
    <ligand>
        <name>a divalent metal cation</name>
        <dbReference type="ChEBI" id="CHEBI:60240"/>
        <label>2</label>
        <note>catalytic</note>
    </ligand>
</feature>
<feature type="binding site" evidence="6">
    <location>
        <position position="239"/>
    </location>
    <ligand>
        <name>a divalent metal cation</name>
        <dbReference type="ChEBI" id="CHEBI:60240"/>
        <label>2</label>
        <note>catalytic</note>
    </ligand>
</feature>
<evidence type="ECO:0000256" key="2">
    <source>
        <dbReference type="ARBA" id="ARBA00022438"/>
    </source>
</evidence>
<evidence type="ECO:0000256" key="6">
    <source>
        <dbReference type="HAMAP-Rule" id="MF_01974"/>
    </source>
</evidence>
<dbReference type="InterPro" id="IPR000994">
    <property type="entry name" value="Pept_M24"/>
</dbReference>
<dbReference type="InterPro" id="IPR001714">
    <property type="entry name" value="Pept_M24_MAP"/>
</dbReference>
<reference evidence="9 10" key="1">
    <citation type="submission" date="2020-08" db="EMBL/GenBank/DDBJ databases">
        <title>novel species in genus Nocardioides.</title>
        <authorList>
            <person name="Zhang G."/>
        </authorList>
    </citation>
    <scope>NUCLEOTIDE SEQUENCE [LARGE SCALE GENOMIC DNA]</scope>
    <source>
        <strain evidence="9 10">SC8A-24</strain>
    </source>
</reference>